<dbReference type="AlphaFoldDB" id="A0AAU9Y1K1"/>
<accession>A0AAU9Y1K1</accession>
<evidence type="ECO:0000256" key="6">
    <source>
        <dbReference type="RuleBase" id="RU000688"/>
    </source>
</evidence>
<dbReference type="Pfam" id="PF00001">
    <property type="entry name" value="7tm_1"/>
    <property type="match status" value="2"/>
</dbReference>
<keyword evidence="5 7" id="KW-0472">Membrane</keyword>
<dbReference type="PRINTS" id="PR00237">
    <property type="entry name" value="GPCRRHODOPSN"/>
</dbReference>
<keyword evidence="10" id="KW-1185">Reference proteome</keyword>
<feature type="transmembrane region" description="Helical" evidence="7">
    <location>
        <begin position="477"/>
        <end position="495"/>
    </location>
</feature>
<dbReference type="EMBL" id="CALNXJ010000089">
    <property type="protein sequence ID" value="CAH3163003.1"/>
    <property type="molecule type" value="Genomic_DNA"/>
</dbReference>
<keyword evidence="6" id="KW-0297">G-protein coupled receptor</keyword>
<dbReference type="GO" id="GO:0004930">
    <property type="term" value="F:G protein-coupled receptor activity"/>
    <property type="evidence" value="ECO:0007669"/>
    <property type="project" value="UniProtKB-KW"/>
</dbReference>
<feature type="transmembrane region" description="Helical" evidence="7">
    <location>
        <begin position="214"/>
        <end position="234"/>
    </location>
</feature>
<protein>
    <recommendedName>
        <fullName evidence="8">G-protein coupled receptors family 1 profile domain-containing protein</fullName>
    </recommendedName>
</protein>
<dbReference type="PROSITE" id="PS00237">
    <property type="entry name" value="G_PROTEIN_RECEP_F1_1"/>
    <property type="match status" value="2"/>
</dbReference>
<feature type="transmembrane region" description="Helical" evidence="7">
    <location>
        <begin position="326"/>
        <end position="348"/>
    </location>
</feature>
<reference evidence="9 10" key="1">
    <citation type="submission" date="2022-05" db="EMBL/GenBank/DDBJ databases">
        <authorList>
            <consortium name="Genoscope - CEA"/>
            <person name="William W."/>
        </authorList>
    </citation>
    <scope>NUCLEOTIDE SEQUENCE [LARGE SCALE GENOMIC DNA]</scope>
</reference>
<feature type="domain" description="G-protein coupled receptors family 1 profile" evidence="8">
    <location>
        <begin position="339"/>
        <end position="586"/>
    </location>
</feature>
<keyword evidence="4 7" id="KW-1133">Transmembrane helix</keyword>
<feature type="transmembrane region" description="Helical" evidence="7">
    <location>
        <begin position="125"/>
        <end position="145"/>
    </location>
</feature>
<dbReference type="PROSITE" id="PS50262">
    <property type="entry name" value="G_PROTEIN_RECEP_F1_2"/>
    <property type="match status" value="2"/>
</dbReference>
<evidence type="ECO:0000256" key="1">
    <source>
        <dbReference type="ARBA" id="ARBA00004651"/>
    </source>
</evidence>
<proteinExistence type="inferred from homology"/>
<dbReference type="CDD" id="cd00637">
    <property type="entry name" value="7tm_classA_rhodopsin-like"/>
    <property type="match status" value="2"/>
</dbReference>
<feature type="transmembrane region" description="Helical" evidence="7">
    <location>
        <begin position="151"/>
        <end position="175"/>
    </location>
</feature>
<evidence type="ECO:0000256" key="2">
    <source>
        <dbReference type="ARBA" id="ARBA00022475"/>
    </source>
</evidence>
<gene>
    <name evidence="9" type="ORF">PMEA_00034463</name>
</gene>
<keyword evidence="2" id="KW-1003">Cell membrane</keyword>
<feature type="transmembrane region" description="Helical" evidence="7">
    <location>
        <begin position="536"/>
        <end position="558"/>
    </location>
</feature>
<feature type="domain" description="G-protein coupled receptors family 1 profile" evidence="8">
    <location>
        <begin position="19"/>
        <end position="265"/>
    </location>
</feature>
<organism evidence="9 10">
    <name type="scientific">Pocillopora meandrina</name>
    <dbReference type="NCBI Taxonomy" id="46732"/>
    <lineage>
        <taxon>Eukaryota</taxon>
        <taxon>Metazoa</taxon>
        <taxon>Cnidaria</taxon>
        <taxon>Anthozoa</taxon>
        <taxon>Hexacorallia</taxon>
        <taxon>Scleractinia</taxon>
        <taxon>Astrocoeniina</taxon>
        <taxon>Pocilloporidae</taxon>
        <taxon>Pocillopora</taxon>
    </lineage>
</organism>
<sequence>LTFSAAVVIALLSAPAVVGNALILATIWRRTFLRTSFHSLLGGLAVSDFLTGLISQPSYALFHLIHRKNAAAIQDNSVVENVIGIIAGFSTYLFVNITVDTMTLMSVERWLHMSRRSLTTSHRRYYAAIVILLFSIPSLVIYSLARKEPAFWNTLLRVTIAKFSFCYVTISFAYFKVYQIIRRHQLQTQANGTSQNFGQPAIDLAKYKKSVATMLYIFLLFSMCFLPFAMSNAVALKTTTQVSKSVMSLSLVLVFLSSSLNPGLYIWRMRDIRRVSILYFWSKFYPVCCSSDSYKKDFYSNQMYNSDDHNWKDNDKFRSVVIFSKATAIAMLSPVAVVGNAIILATIWRRTFPRTTFHILLSGIALNDLCTGLIAQPCYAASFLISPTKDSKVKDNPNLAATLRTVGEATGNFFVSVTILTITAMSIERWLYMSRGSFTTSRRRYFILILMLFVPIPNVIIRVLIHQNFRFEKIYEITMISEISFFYVIILFAYYKVYRIIRHHQQQIKASEVSTQRFGQNAINLEKYKRSVATMIYILLLFSVCFIPFTVAVPVDFITRSKAGMVTEKVSVVLVFLSSSLSPVLYLWRMREIRASLKQLLTIHK</sequence>
<feature type="non-terminal residue" evidence="9">
    <location>
        <position position="1"/>
    </location>
</feature>
<feature type="transmembrane region" description="Helical" evidence="7">
    <location>
        <begin position="445"/>
        <end position="465"/>
    </location>
</feature>
<dbReference type="Proteomes" id="UP001159428">
    <property type="component" value="Unassembled WGS sequence"/>
</dbReference>
<comment type="subcellular location">
    <subcellularLocation>
        <location evidence="1">Cell membrane</location>
        <topology evidence="1">Multi-pass membrane protein</topology>
    </subcellularLocation>
</comment>
<keyword evidence="6" id="KW-0675">Receptor</keyword>
<dbReference type="GO" id="GO:0005886">
    <property type="term" value="C:plasma membrane"/>
    <property type="evidence" value="ECO:0007669"/>
    <property type="project" value="UniProtKB-SubCell"/>
</dbReference>
<dbReference type="Gene3D" id="1.20.1070.10">
    <property type="entry name" value="Rhodopsin 7-helix transmembrane proteins"/>
    <property type="match status" value="2"/>
</dbReference>
<evidence type="ECO:0000256" key="3">
    <source>
        <dbReference type="ARBA" id="ARBA00022692"/>
    </source>
</evidence>
<evidence type="ECO:0000256" key="4">
    <source>
        <dbReference type="ARBA" id="ARBA00022989"/>
    </source>
</evidence>
<comment type="similarity">
    <text evidence="6">Belongs to the G-protein coupled receptor 1 family.</text>
</comment>
<keyword evidence="3 6" id="KW-0812">Transmembrane</keyword>
<comment type="caution">
    <text evidence="9">The sequence shown here is derived from an EMBL/GenBank/DDBJ whole genome shotgun (WGS) entry which is preliminary data.</text>
</comment>
<evidence type="ECO:0000313" key="10">
    <source>
        <dbReference type="Proteomes" id="UP001159428"/>
    </source>
</evidence>
<dbReference type="PANTHER" id="PTHR22750">
    <property type="entry name" value="G-PROTEIN COUPLED RECEPTOR"/>
    <property type="match status" value="1"/>
</dbReference>
<feature type="transmembrane region" description="Helical" evidence="7">
    <location>
        <begin position="40"/>
        <end position="62"/>
    </location>
</feature>
<feature type="transmembrane region" description="Helical" evidence="7">
    <location>
        <begin position="6"/>
        <end position="28"/>
    </location>
</feature>
<evidence type="ECO:0000313" key="9">
    <source>
        <dbReference type="EMBL" id="CAH3163003.1"/>
    </source>
</evidence>
<feature type="transmembrane region" description="Helical" evidence="7">
    <location>
        <begin position="570"/>
        <end position="588"/>
    </location>
</feature>
<dbReference type="InterPro" id="IPR017452">
    <property type="entry name" value="GPCR_Rhodpsn_7TM"/>
</dbReference>
<feature type="transmembrane region" description="Helical" evidence="7">
    <location>
        <begin position="82"/>
        <end position="104"/>
    </location>
</feature>
<evidence type="ECO:0000256" key="7">
    <source>
        <dbReference type="SAM" id="Phobius"/>
    </source>
</evidence>
<dbReference type="SUPFAM" id="SSF81321">
    <property type="entry name" value="Family A G protein-coupled receptor-like"/>
    <property type="match status" value="2"/>
</dbReference>
<evidence type="ECO:0000256" key="5">
    <source>
        <dbReference type="ARBA" id="ARBA00023136"/>
    </source>
</evidence>
<feature type="transmembrane region" description="Helical" evidence="7">
    <location>
        <begin position="246"/>
        <end position="267"/>
    </location>
</feature>
<feature type="transmembrane region" description="Helical" evidence="7">
    <location>
        <begin position="413"/>
        <end position="433"/>
    </location>
</feature>
<evidence type="ECO:0000259" key="8">
    <source>
        <dbReference type="PROSITE" id="PS50262"/>
    </source>
</evidence>
<name>A0AAU9Y1K1_9CNID</name>
<dbReference type="InterPro" id="IPR000276">
    <property type="entry name" value="GPCR_Rhodpsn"/>
</dbReference>
<keyword evidence="6" id="KW-0807">Transducer</keyword>